<sequence>MGAYSIDICHDEGQNTGCSRISDSLGISKARKSSDDSPPAPQDAQYSIDEKKAITVCTEATYSIFGIPEQEQIDGQDVINYLTTLTTSEFFDDAITSPEESCARSLRVKPFPLSIASKDNGTLQSQTELQRNEHLRLVPEFDNLMAHLYQWADVRQDYIDQVWGDAVPLESFTRSTCEQSESVNPKAYNSKAIRRLDAILDHIQADF</sequence>
<organism evidence="1 2">
    <name type="scientific">Blumeria graminis f. sp. tritici 96224</name>
    <dbReference type="NCBI Taxonomy" id="1268274"/>
    <lineage>
        <taxon>Eukaryota</taxon>
        <taxon>Fungi</taxon>
        <taxon>Dikarya</taxon>
        <taxon>Ascomycota</taxon>
        <taxon>Pezizomycotina</taxon>
        <taxon>Leotiomycetes</taxon>
        <taxon>Erysiphales</taxon>
        <taxon>Erysiphaceae</taxon>
        <taxon>Blumeria</taxon>
    </lineage>
</organism>
<dbReference type="AlphaFoldDB" id="A0A656KK47"/>
<evidence type="ECO:0000313" key="1">
    <source>
        <dbReference type="EMBL" id="EPQ64486.1"/>
    </source>
</evidence>
<protein>
    <submittedName>
        <fullName evidence="1">Uncharacterized protein</fullName>
    </submittedName>
</protein>
<gene>
    <name evidence="1" type="ORF">BGT96224_2446</name>
</gene>
<name>A0A656KK47_BLUGR</name>
<reference evidence="2" key="1">
    <citation type="journal article" date="2013" name="Nat. Genet.">
        <title>The wheat powdery mildew genome shows the unique evolution of an obligate biotroph.</title>
        <authorList>
            <person name="Wicker T."/>
            <person name="Oberhaensli S."/>
            <person name="Parlange F."/>
            <person name="Buchmann J.P."/>
            <person name="Shatalina M."/>
            <person name="Roffler S."/>
            <person name="Ben-David R."/>
            <person name="Dolezel J."/>
            <person name="Simkova H."/>
            <person name="Schulze-Lefert P."/>
            <person name="Spanu P.D."/>
            <person name="Bruggmann R."/>
            <person name="Amselem J."/>
            <person name="Quesneville H."/>
            <person name="Ver Loren van Themaat E."/>
            <person name="Paape T."/>
            <person name="Shimizu K.K."/>
            <person name="Keller B."/>
        </authorList>
    </citation>
    <scope>NUCLEOTIDE SEQUENCE [LARGE SCALE GENOMIC DNA]</scope>
    <source>
        <strain evidence="2">96224</strain>
    </source>
</reference>
<dbReference type="EMBL" id="KE375060">
    <property type="protein sequence ID" value="EPQ64486.1"/>
    <property type="molecule type" value="Genomic_DNA"/>
</dbReference>
<evidence type="ECO:0000313" key="2">
    <source>
        <dbReference type="Proteomes" id="UP000053110"/>
    </source>
</evidence>
<dbReference type="Proteomes" id="UP000053110">
    <property type="component" value="Unassembled WGS sequence"/>
</dbReference>
<proteinExistence type="predicted"/>
<dbReference type="OrthoDB" id="5337545at2759"/>
<accession>A0A656KK47</accession>